<dbReference type="RefSeq" id="WP_092046268.1">
    <property type="nucleotide sequence ID" value="NZ_FOTK01000054.1"/>
</dbReference>
<dbReference type="InterPro" id="IPR005564">
    <property type="entry name" value="Major_capsid_GpE"/>
</dbReference>
<dbReference type="AlphaFoldDB" id="A0A1I4THX5"/>
<proteinExistence type="predicted"/>
<dbReference type="Pfam" id="PF03864">
    <property type="entry name" value="Phage_cap_E"/>
    <property type="match status" value="1"/>
</dbReference>
<dbReference type="OrthoDB" id="6388191at2"/>
<evidence type="ECO:0000313" key="1">
    <source>
        <dbReference type="EMBL" id="SFM76324.1"/>
    </source>
</evidence>
<accession>A0A1I4THX5</accession>
<dbReference type="EMBL" id="FOTK01000054">
    <property type="protein sequence ID" value="SFM76324.1"/>
    <property type="molecule type" value="Genomic_DNA"/>
</dbReference>
<keyword evidence="2" id="KW-1185">Reference proteome</keyword>
<gene>
    <name evidence="1" type="ORF">SAMN05192568_10548</name>
</gene>
<protein>
    <submittedName>
        <fullName evidence="1">Phage major capsid protein E</fullName>
    </submittedName>
</protein>
<dbReference type="Proteomes" id="UP000199048">
    <property type="component" value="Unassembled WGS sequence"/>
</dbReference>
<organism evidence="1 2">
    <name type="scientific">Methylobacterium pseudosasicola</name>
    <dbReference type="NCBI Taxonomy" id="582667"/>
    <lineage>
        <taxon>Bacteria</taxon>
        <taxon>Pseudomonadati</taxon>
        <taxon>Pseudomonadota</taxon>
        <taxon>Alphaproteobacteria</taxon>
        <taxon>Hyphomicrobiales</taxon>
        <taxon>Methylobacteriaceae</taxon>
        <taxon>Methylobacterium</taxon>
    </lineage>
</organism>
<name>A0A1I4THX5_9HYPH</name>
<evidence type="ECO:0000313" key="2">
    <source>
        <dbReference type="Proteomes" id="UP000199048"/>
    </source>
</evidence>
<reference evidence="2" key="1">
    <citation type="submission" date="2016-10" db="EMBL/GenBank/DDBJ databases">
        <authorList>
            <person name="Varghese N."/>
            <person name="Submissions S."/>
        </authorList>
    </citation>
    <scope>NUCLEOTIDE SEQUENCE [LARGE SCALE GENOMIC DNA]</scope>
    <source>
        <strain evidence="2">BL36</strain>
    </source>
</reference>
<sequence length="360" mass="39145">MPTMIDIFNQDAFSAAALTQGVYQVPNMYGRLKQLGLFRPEPIATRSGIVVIENGVLNMLPTRPVGGPASLGTRGNQKPIPFYVLHIPHDDAVFASDVQNMLALGQITGGGLVSGIALETVQGFLDRKLITMRNKHAITLEALRVGAIKGRILDSDGTLLLDLFATFGVTEQVFDFKFGTTGAGAVDPVTMCQSVTGYMEDNLLGETMTGVQALCSPEFFRGLVSSPAVRDAYKFYQAGLQPLRDDVRKGFRFGGIEFEEYRGAASYLQEDGTRTTPQRFIPAGDARFFPIGTTDTFVNYWCPPDFWGAVNQAPDAADAEVFVAPLEPMEFGKGMKIHTESNPLPFVKRPALLVRGTTST</sequence>
<dbReference type="STRING" id="582667.SAMN05192568_10548"/>